<sequence>MVSTFHGLELGRRGLAVGQASLTTTGQNIANVNTKGYSRQQVNSSASPSLDVWTGQGAHTGQLGTGVTIDSITRVRDSFLDQQVRDHSETLGQWQAKQTTLDRLETIINEPSTSGLNSAMDGLKSAWQDLANEPDSSAAQAIVKERAQGVVEVAQSMNKSMDSLKNELTEQTQQTVDKANGYLKQIAQLNKSIVNDGNQANDLKDKRDVLVEELSTLMSIKVDEKSNGSYSISLASNNQSLVNGEVVSEIDVQTETDGNKLYGGKLAGLSESIDIATNYQSSLNKVVKDFAQANGMSAMGGKDQSLFIGDAENFNVSELKVNYEASALKKPVATAETSEAAQRDFRKLVSQLGAQSQAATNSVTNHGAALQATENRRQSVTGVSLDEEMANLIKYQHSYNAAARLVTMTDQMLDTIINRMAAR</sequence>
<evidence type="ECO:0000313" key="11">
    <source>
        <dbReference type="Proteomes" id="UP000053354"/>
    </source>
</evidence>
<organism evidence="10 11">
    <name type="scientific">Planococcus versutus</name>
    <dbReference type="NCBI Taxonomy" id="1302659"/>
    <lineage>
        <taxon>Bacteria</taxon>
        <taxon>Bacillati</taxon>
        <taxon>Bacillota</taxon>
        <taxon>Bacilli</taxon>
        <taxon>Bacillales</taxon>
        <taxon>Caryophanaceae</taxon>
        <taxon>Planococcus</taxon>
    </lineage>
</organism>
<proteinExistence type="inferred from homology"/>
<dbReference type="InterPro" id="IPR010930">
    <property type="entry name" value="Flg_bb/hook_C_dom"/>
</dbReference>
<dbReference type="STRING" id="1302659.I858_006790"/>
<dbReference type="PANTHER" id="PTHR30033:SF1">
    <property type="entry name" value="FLAGELLAR HOOK-ASSOCIATED PROTEIN 1"/>
    <property type="match status" value="1"/>
</dbReference>
<dbReference type="RefSeq" id="WP_049693892.1">
    <property type="nucleotide sequence ID" value="NZ_CP016540.2"/>
</dbReference>
<keyword evidence="11" id="KW-1185">Reference proteome</keyword>
<evidence type="ECO:0000259" key="8">
    <source>
        <dbReference type="Pfam" id="PF06429"/>
    </source>
</evidence>
<evidence type="ECO:0000256" key="5">
    <source>
        <dbReference type="ARBA" id="ARBA00022525"/>
    </source>
</evidence>
<dbReference type="OrthoDB" id="9802553at2"/>
<dbReference type="Proteomes" id="UP000053354">
    <property type="component" value="Chromosome"/>
</dbReference>
<evidence type="ECO:0000256" key="3">
    <source>
        <dbReference type="ARBA" id="ARBA00009677"/>
    </source>
</evidence>
<dbReference type="PRINTS" id="PR01005">
    <property type="entry name" value="FLGHOOKAP1"/>
</dbReference>
<dbReference type="AlphaFoldDB" id="A0A1B1S0M2"/>
<evidence type="ECO:0000259" key="9">
    <source>
        <dbReference type="Pfam" id="PF22638"/>
    </source>
</evidence>
<feature type="domain" description="Flagellar hook-associated protein FlgK helical" evidence="9">
    <location>
        <begin position="101"/>
        <end position="291"/>
    </location>
</feature>
<keyword evidence="10" id="KW-0969">Cilium</keyword>
<evidence type="ECO:0000256" key="4">
    <source>
        <dbReference type="ARBA" id="ARBA00016244"/>
    </source>
</evidence>
<dbReference type="GO" id="GO:0044780">
    <property type="term" value="P:bacterial-type flagellum assembly"/>
    <property type="evidence" value="ECO:0007669"/>
    <property type="project" value="InterPro"/>
</dbReference>
<dbReference type="Pfam" id="PF06429">
    <property type="entry name" value="Flg_bbr_C"/>
    <property type="match status" value="1"/>
</dbReference>
<dbReference type="GO" id="GO:0005198">
    <property type="term" value="F:structural molecule activity"/>
    <property type="evidence" value="ECO:0007669"/>
    <property type="project" value="UniProtKB-UniRule"/>
</dbReference>
<dbReference type="SUPFAM" id="SSF64518">
    <property type="entry name" value="Phase 1 flagellin"/>
    <property type="match status" value="1"/>
</dbReference>
<keyword evidence="6 7" id="KW-0975">Bacterial flagellum</keyword>
<dbReference type="GO" id="GO:0005576">
    <property type="term" value="C:extracellular region"/>
    <property type="evidence" value="ECO:0007669"/>
    <property type="project" value="UniProtKB-SubCell"/>
</dbReference>
<evidence type="ECO:0000256" key="2">
    <source>
        <dbReference type="ARBA" id="ARBA00004613"/>
    </source>
</evidence>
<dbReference type="Pfam" id="PF22638">
    <property type="entry name" value="FlgK_D1"/>
    <property type="match status" value="1"/>
</dbReference>
<evidence type="ECO:0000256" key="1">
    <source>
        <dbReference type="ARBA" id="ARBA00004365"/>
    </source>
</evidence>
<dbReference type="KEGG" id="pll:I858_006790"/>
<evidence type="ECO:0000256" key="6">
    <source>
        <dbReference type="ARBA" id="ARBA00023143"/>
    </source>
</evidence>
<accession>A0A1B1S0M2</accession>
<name>A0A1B1S0M2_9BACL</name>
<dbReference type="PANTHER" id="PTHR30033">
    <property type="entry name" value="FLAGELLAR HOOK-ASSOCIATED PROTEIN 1"/>
    <property type="match status" value="1"/>
</dbReference>
<dbReference type="InterPro" id="IPR053927">
    <property type="entry name" value="FlgK_helical"/>
</dbReference>
<evidence type="ECO:0000313" key="10">
    <source>
        <dbReference type="EMBL" id="ANU26732.1"/>
    </source>
</evidence>
<keyword evidence="5 7" id="KW-0964">Secreted</keyword>
<keyword evidence="10" id="KW-0966">Cell projection</keyword>
<feature type="domain" description="Flagellar basal-body/hook protein C-terminal" evidence="8">
    <location>
        <begin position="381"/>
        <end position="418"/>
    </location>
</feature>
<evidence type="ECO:0000256" key="7">
    <source>
        <dbReference type="RuleBase" id="RU362065"/>
    </source>
</evidence>
<dbReference type="NCBIfam" id="TIGR02492">
    <property type="entry name" value="flgK_ends"/>
    <property type="match status" value="1"/>
</dbReference>
<keyword evidence="10" id="KW-0282">Flagellum</keyword>
<comment type="similarity">
    <text evidence="3 7">Belongs to the flagella basal body rod proteins family.</text>
</comment>
<gene>
    <name evidence="7" type="primary">flgK</name>
    <name evidence="10" type="ORF">I858_006790</name>
</gene>
<dbReference type="EMBL" id="CP016540">
    <property type="protein sequence ID" value="ANU26732.1"/>
    <property type="molecule type" value="Genomic_DNA"/>
</dbReference>
<comment type="subcellular location">
    <subcellularLocation>
        <location evidence="1 7">Bacterial flagellum</location>
    </subcellularLocation>
    <subcellularLocation>
        <location evidence="2 7">Secreted</location>
    </subcellularLocation>
</comment>
<dbReference type="GO" id="GO:0009424">
    <property type="term" value="C:bacterial-type flagellum hook"/>
    <property type="evidence" value="ECO:0007669"/>
    <property type="project" value="UniProtKB-UniRule"/>
</dbReference>
<protein>
    <recommendedName>
        <fullName evidence="4 7">Flagellar hook-associated protein 1</fullName>
        <shortName evidence="7">HAP1</shortName>
    </recommendedName>
</protein>
<dbReference type="InterPro" id="IPR002371">
    <property type="entry name" value="FlgK"/>
</dbReference>
<reference evidence="10" key="1">
    <citation type="submission" date="2016-10" db="EMBL/GenBank/DDBJ databases">
        <authorList>
            <person name="See-Too W.S."/>
        </authorList>
    </citation>
    <scope>NUCLEOTIDE SEQUENCE</scope>
    <source>
        <strain evidence="10">L10.15</strain>
    </source>
</reference>